<comment type="similarity">
    <text evidence="1">Belongs to the LysR transcriptional regulatory family.</text>
</comment>
<evidence type="ECO:0000259" key="6">
    <source>
        <dbReference type="PROSITE" id="PS50931"/>
    </source>
</evidence>
<dbReference type="InterPro" id="IPR036390">
    <property type="entry name" value="WH_DNA-bd_sf"/>
</dbReference>
<dbReference type="Gene3D" id="3.40.190.10">
    <property type="entry name" value="Periplasmic binding protein-like II"/>
    <property type="match status" value="2"/>
</dbReference>
<dbReference type="SUPFAM" id="SSF53850">
    <property type="entry name" value="Periplasmic binding protein-like II"/>
    <property type="match status" value="1"/>
</dbReference>
<dbReference type="Pfam" id="PF03466">
    <property type="entry name" value="LysR_substrate"/>
    <property type="match status" value="1"/>
</dbReference>
<sequence length="301" mass="33973">MNFRDLEYLIALEELKHFRKAADKCFVSQPTLSGQIKKLEEELDVQLMERSSRKVIFTPAGLDIVAKAKTILLEAKSLRELAKSHNEPMRGTLHIGLIPTVAPYLLPLIIPIMKETFPDLELYLHENQTAVLLKQLEQGELDCLMLAVLPGMENFKQVELYDEPLELALSDKHSWSNNRLINLQELSGEHVLMLEDGHCLRDQALGFCFTAGAIEDSSFKATSLETLRHMISAENGLTLLPQLAIPLNRAQSGVKYIPFEAPVPSRKIVLLSRNNSARQVCFDQLAELINKTVSKRLAEYQ</sequence>
<dbReference type="PRINTS" id="PR00039">
    <property type="entry name" value="HTHLYSR"/>
</dbReference>
<evidence type="ECO:0000313" key="8">
    <source>
        <dbReference type="Proteomes" id="UP001369082"/>
    </source>
</evidence>
<evidence type="ECO:0000313" key="7">
    <source>
        <dbReference type="EMBL" id="MEL0628540.1"/>
    </source>
</evidence>
<dbReference type="PANTHER" id="PTHR30346">
    <property type="entry name" value="TRANSCRIPTIONAL DUAL REGULATOR HCAR-RELATED"/>
    <property type="match status" value="1"/>
</dbReference>
<name>A0ABU9GMJ3_9GAMM</name>
<keyword evidence="4" id="KW-0010">Activator</keyword>
<dbReference type="Gene3D" id="1.10.10.10">
    <property type="entry name" value="Winged helix-like DNA-binding domain superfamily/Winged helix DNA-binding domain"/>
    <property type="match status" value="1"/>
</dbReference>
<evidence type="ECO:0000256" key="4">
    <source>
        <dbReference type="ARBA" id="ARBA00023159"/>
    </source>
</evidence>
<dbReference type="SUPFAM" id="SSF46785">
    <property type="entry name" value="Winged helix' DNA-binding domain"/>
    <property type="match status" value="1"/>
</dbReference>
<reference evidence="7 8" key="1">
    <citation type="submission" date="2024-02" db="EMBL/GenBank/DDBJ databases">
        <title>Bacteria isolated from the canopy kelp, Nereocystis luetkeana.</title>
        <authorList>
            <person name="Pfister C.A."/>
            <person name="Younker I.T."/>
            <person name="Light S.H."/>
        </authorList>
    </citation>
    <scope>NUCLEOTIDE SEQUENCE [LARGE SCALE GENOMIC DNA]</scope>
    <source>
        <strain evidence="7 8">TI.1.05</strain>
    </source>
</reference>
<dbReference type="InterPro" id="IPR000847">
    <property type="entry name" value="LysR_HTH_N"/>
</dbReference>
<gene>
    <name evidence="7" type="primary">oxyR</name>
    <name evidence="7" type="ORF">V6256_02875</name>
</gene>
<dbReference type="Pfam" id="PF00126">
    <property type="entry name" value="HTH_1"/>
    <property type="match status" value="1"/>
</dbReference>
<keyword evidence="8" id="KW-1185">Reference proteome</keyword>
<proteinExistence type="inferred from homology"/>
<evidence type="ECO:0000256" key="5">
    <source>
        <dbReference type="ARBA" id="ARBA00023163"/>
    </source>
</evidence>
<keyword evidence="3 7" id="KW-0238">DNA-binding</keyword>
<keyword evidence="2" id="KW-0805">Transcription regulation</keyword>
<feature type="domain" description="HTH lysR-type" evidence="6">
    <location>
        <begin position="1"/>
        <end position="58"/>
    </location>
</feature>
<dbReference type="PROSITE" id="PS50931">
    <property type="entry name" value="HTH_LYSR"/>
    <property type="match status" value="1"/>
</dbReference>
<evidence type="ECO:0000256" key="2">
    <source>
        <dbReference type="ARBA" id="ARBA00023015"/>
    </source>
</evidence>
<dbReference type="EMBL" id="JBAKAZ010000006">
    <property type="protein sequence ID" value="MEL0628540.1"/>
    <property type="molecule type" value="Genomic_DNA"/>
</dbReference>
<dbReference type="PANTHER" id="PTHR30346:SF26">
    <property type="entry name" value="HYDROGEN PEROXIDE-INDUCIBLE GENES ACTIVATOR"/>
    <property type="match status" value="1"/>
</dbReference>
<dbReference type="NCBIfam" id="NF008361">
    <property type="entry name" value="PRK11151.1"/>
    <property type="match status" value="1"/>
</dbReference>
<keyword evidence="5" id="KW-0804">Transcription</keyword>
<protein>
    <submittedName>
        <fullName evidence="7">DNA-binding transcriptional regulator OxyR</fullName>
    </submittedName>
</protein>
<dbReference type="InterPro" id="IPR036388">
    <property type="entry name" value="WH-like_DNA-bd_sf"/>
</dbReference>
<accession>A0ABU9GMJ3</accession>
<dbReference type="InterPro" id="IPR005119">
    <property type="entry name" value="LysR_subst-bd"/>
</dbReference>
<dbReference type="RefSeq" id="WP_341596548.1">
    <property type="nucleotide sequence ID" value="NZ_JBAKAZ010000006.1"/>
</dbReference>
<dbReference type="CDD" id="cd08411">
    <property type="entry name" value="PBP2_OxyR"/>
    <property type="match status" value="1"/>
</dbReference>
<dbReference type="Proteomes" id="UP001369082">
    <property type="component" value="Unassembled WGS sequence"/>
</dbReference>
<organism evidence="7 8">
    <name type="scientific">Psychromonas aquatilis</name>
    <dbReference type="NCBI Taxonomy" id="2005072"/>
    <lineage>
        <taxon>Bacteria</taxon>
        <taxon>Pseudomonadati</taxon>
        <taxon>Pseudomonadota</taxon>
        <taxon>Gammaproteobacteria</taxon>
        <taxon>Alteromonadales</taxon>
        <taxon>Psychromonadaceae</taxon>
        <taxon>Psychromonas</taxon>
    </lineage>
</organism>
<evidence type="ECO:0000256" key="1">
    <source>
        <dbReference type="ARBA" id="ARBA00009437"/>
    </source>
</evidence>
<comment type="caution">
    <text evidence="7">The sequence shown here is derived from an EMBL/GenBank/DDBJ whole genome shotgun (WGS) entry which is preliminary data.</text>
</comment>
<dbReference type="GO" id="GO:0003677">
    <property type="term" value="F:DNA binding"/>
    <property type="evidence" value="ECO:0007669"/>
    <property type="project" value="UniProtKB-KW"/>
</dbReference>
<evidence type="ECO:0000256" key="3">
    <source>
        <dbReference type="ARBA" id="ARBA00023125"/>
    </source>
</evidence>